<dbReference type="SUPFAM" id="SSF53335">
    <property type="entry name" value="S-adenosyl-L-methionine-dependent methyltransferases"/>
    <property type="match status" value="1"/>
</dbReference>
<dbReference type="AlphaFoldDB" id="A0A7W9HDY9"/>
<dbReference type="PANTHER" id="PTHR43861:SF3">
    <property type="entry name" value="PUTATIVE (AFU_ORTHOLOGUE AFUA_2G14390)-RELATED"/>
    <property type="match status" value="1"/>
</dbReference>
<dbReference type="GO" id="GO:0008757">
    <property type="term" value="F:S-adenosylmethionine-dependent methyltransferase activity"/>
    <property type="evidence" value="ECO:0007669"/>
    <property type="project" value="InterPro"/>
</dbReference>
<gene>
    <name evidence="3" type="ORF">F4560_000265</name>
</gene>
<comment type="caution">
    <text evidence="3">The sequence shown here is derived from an EMBL/GenBank/DDBJ whole genome shotgun (WGS) entry which is preliminary data.</text>
</comment>
<feature type="domain" description="Methyltransferase type 11" evidence="2">
    <location>
        <begin position="34"/>
        <end position="125"/>
    </location>
</feature>
<organism evidence="3 4">
    <name type="scientific">Saccharothrix ecbatanensis</name>
    <dbReference type="NCBI Taxonomy" id="1105145"/>
    <lineage>
        <taxon>Bacteria</taxon>
        <taxon>Bacillati</taxon>
        <taxon>Actinomycetota</taxon>
        <taxon>Actinomycetes</taxon>
        <taxon>Pseudonocardiales</taxon>
        <taxon>Pseudonocardiaceae</taxon>
        <taxon>Saccharothrix</taxon>
    </lineage>
</organism>
<protein>
    <submittedName>
        <fullName evidence="3">SAM-dependent methyltransferase</fullName>
    </submittedName>
</protein>
<dbReference type="PANTHER" id="PTHR43861">
    <property type="entry name" value="TRANS-ACONITATE 2-METHYLTRANSFERASE-RELATED"/>
    <property type="match status" value="1"/>
</dbReference>
<dbReference type="InterPro" id="IPR029063">
    <property type="entry name" value="SAM-dependent_MTases_sf"/>
</dbReference>
<sequence>MEERERLEAIQRAVDGRTVEVVEGLSPRRSWDCLELGAGAGSIAYWLAGRCPDGRTVAVDLDTGFLDPGRAANLEVVRADVTAPDFTPGRFDLVHARFLLCHLSGRDDVLARAVDWLRPGGWLVVEDPYLLPAETSSFPVVRRIMHAYLEDCAARGSDMTWARGLPTSMLRAGLVDVDYSGLLGRMGGAEDRWAPLLRRAAPALLANGSVTEADLAGFDALLADPAFLDVPQFTMSAWGRRG</sequence>
<keyword evidence="3" id="KW-0489">Methyltransferase</keyword>
<dbReference type="Proteomes" id="UP000552097">
    <property type="component" value="Unassembled WGS sequence"/>
</dbReference>
<keyword evidence="4" id="KW-1185">Reference proteome</keyword>
<dbReference type="GO" id="GO:0032259">
    <property type="term" value="P:methylation"/>
    <property type="evidence" value="ECO:0007669"/>
    <property type="project" value="UniProtKB-KW"/>
</dbReference>
<dbReference type="EMBL" id="JACHMO010000001">
    <property type="protein sequence ID" value="MBB5800497.1"/>
    <property type="molecule type" value="Genomic_DNA"/>
</dbReference>
<evidence type="ECO:0000313" key="4">
    <source>
        <dbReference type="Proteomes" id="UP000552097"/>
    </source>
</evidence>
<evidence type="ECO:0000259" key="2">
    <source>
        <dbReference type="Pfam" id="PF08241"/>
    </source>
</evidence>
<evidence type="ECO:0000313" key="3">
    <source>
        <dbReference type="EMBL" id="MBB5800497.1"/>
    </source>
</evidence>
<keyword evidence="1 3" id="KW-0808">Transferase</keyword>
<reference evidence="3 4" key="1">
    <citation type="submission" date="2020-08" db="EMBL/GenBank/DDBJ databases">
        <title>Sequencing the genomes of 1000 actinobacteria strains.</title>
        <authorList>
            <person name="Klenk H.-P."/>
        </authorList>
    </citation>
    <scope>NUCLEOTIDE SEQUENCE [LARGE SCALE GENOMIC DNA]</scope>
    <source>
        <strain evidence="3 4">DSM 45486</strain>
    </source>
</reference>
<evidence type="ECO:0000256" key="1">
    <source>
        <dbReference type="ARBA" id="ARBA00022679"/>
    </source>
</evidence>
<name>A0A7W9HDY9_9PSEU</name>
<dbReference type="Pfam" id="PF08241">
    <property type="entry name" value="Methyltransf_11"/>
    <property type="match status" value="1"/>
</dbReference>
<accession>A0A7W9HDY9</accession>
<dbReference type="InterPro" id="IPR013216">
    <property type="entry name" value="Methyltransf_11"/>
</dbReference>
<proteinExistence type="predicted"/>
<dbReference type="RefSeq" id="WP_221483292.1">
    <property type="nucleotide sequence ID" value="NZ_JACHMO010000001.1"/>
</dbReference>
<dbReference type="Gene3D" id="3.40.50.150">
    <property type="entry name" value="Vaccinia Virus protein VP39"/>
    <property type="match status" value="1"/>
</dbReference>
<dbReference type="CDD" id="cd02440">
    <property type="entry name" value="AdoMet_MTases"/>
    <property type="match status" value="1"/>
</dbReference>